<dbReference type="InterPro" id="IPR001427">
    <property type="entry name" value="RNaseA"/>
</dbReference>
<name>A0A6I9IQI2_VICPA</name>
<organism evidence="6 7">
    <name type="scientific">Vicugna pacos</name>
    <name type="common">Alpaca</name>
    <name type="synonym">Lama pacos</name>
    <dbReference type="NCBI Taxonomy" id="30538"/>
    <lineage>
        <taxon>Eukaryota</taxon>
        <taxon>Metazoa</taxon>
        <taxon>Chordata</taxon>
        <taxon>Craniata</taxon>
        <taxon>Vertebrata</taxon>
        <taxon>Euteleostomi</taxon>
        <taxon>Mammalia</taxon>
        <taxon>Eutheria</taxon>
        <taxon>Laurasiatheria</taxon>
        <taxon>Artiodactyla</taxon>
        <taxon>Tylopoda</taxon>
        <taxon>Camelidae</taxon>
        <taxon>Vicugna</taxon>
    </lineage>
</organism>
<feature type="domain" description="Ribonuclease A-domain" evidence="5">
    <location>
        <begin position="97"/>
        <end position="183"/>
    </location>
</feature>
<dbReference type="AlphaFoldDB" id="A0A6I9IQI2"/>
<evidence type="ECO:0000256" key="1">
    <source>
        <dbReference type="ARBA" id="ARBA00004613"/>
    </source>
</evidence>
<keyword evidence="6" id="KW-1185">Reference proteome</keyword>
<dbReference type="RefSeq" id="XP_006218196.1">
    <property type="nucleotide sequence ID" value="XM_006218134.2"/>
</dbReference>
<sequence length="199" mass="22313">METFSLLRLGLWLVFAGAPESITEVIKEEFLEEEMQYDTAKCDQEKQTVVVLMNWTLLDRNTSLSMSNDVRSFSLLTFRRLCYSFPQRSGPVSNKKHYNDVTVWRKVSEANGSCKSSNNFIYGSMEVICGVSEAASCKSGQNPGISCSESLEHGTTTCQITMGKQSPRCQHHSVTSLKKMMVVLTSHSLMSWLVSDSKL</sequence>
<dbReference type="GO" id="GO:0050830">
    <property type="term" value="P:defense response to Gram-positive bacterium"/>
    <property type="evidence" value="ECO:0007669"/>
    <property type="project" value="TreeGrafter"/>
</dbReference>
<evidence type="ECO:0000259" key="5">
    <source>
        <dbReference type="Pfam" id="PF00074"/>
    </source>
</evidence>
<dbReference type="KEGG" id="vpc:102542197"/>
<dbReference type="PANTHER" id="PTHR11437:SF22">
    <property type="entry name" value="RIBONUCLEASE 11-RELATED"/>
    <property type="match status" value="1"/>
</dbReference>
<feature type="signal peptide" evidence="4">
    <location>
        <begin position="1"/>
        <end position="16"/>
    </location>
</feature>
<dbReference type="Pfam" id="PF00074">
    <property type="entry name" value="RnaseA"/>
    <property type="match status" value="1"/>
</dbReference>
<dbReference type="OrthoDB" id="9619113at2759"/>
<comment type="subcellular location">
    <subcellularLocation>
        <location evidence="1">Secreted</location>
    </subcellularLocation>
</comment>
<evidence type="ECO:0000256" key="3">
    <source>
        <dbReference type="ARBA" id="ARBA00022525"/>
    </source>
</evidence>
<evidence type="ECO:0000313" key="6">
    <source>
        <dbReference type="Proteomes" id="UP001652581"/>
    </source>
</evidence>
<dbReference type="OMA" id="KCGQNLG"/>
<keyword evidence="4" id="KW-0732">Signal</keyword>
<dbReference type="InParanoid" id="A0A6I9IQI2"/>
<proteinExistence type="inferred from homology"/>
<reference evidence="7" key="1">
    <citation type="submission" date="2025-08" db="UniProtKB">
        <authorList>
            <consortium name="RefSeq"/>
        </authorList>
    </citation>
    <scope>IDENTIFICATION</scope>
</reference>
<accession>A0A6I9IQI2</accession>
<dbReference type="PANTHER" id="PTHR11437">
    <property type="entry name" value="RIBONUCLEASE"/>
    <property type="match status" value="1"/>
</dbReference>
<dbReference type="InterPro" id="IPR023412">
    <property type="entry name" value="RNaseA_domain"/>
</dbReference>
<evidence type="ECO:0000256" key="2">
    <source>
        <dbReference type="ARBA" id="ARBA00005600"/>
    </source>
</evidence>
<protein>
    <submittedName>
        <fullName evidence="7">Probable ribonuclease 11</fullName>
    </submittedName>
</protein>
<dbReference type="Proteomes" id="UP001652581">
    <property type="component" value="Chromosome 6"/>
</dbReference>
<dbReference type="Gene3D" id="3.10.130.10">
    <property type="entry name" value="Ribonuclease A-like domain"/>
    <property type="match status" value="1"/>
</dbReference>
<dbReference type="CTD" id="122651"/>
<dbReference type="GO" id="GO:0005576">
    <property type="term" value="C:extracellular region"/>
    <property type="evidence" value="ECO:0007669"/>
    <property type="project" value="UniProtKB-SubCell"/>
</dbReference>
<comment type="similarity">
    <text evidence="2">Belongs to the pancreatic ribonuclease family.</text>
</comment>
<dbReference type="GO" id="GO:0003676">
    <property type="term" value="F:nucleic acid binding"/>
    <property type="evidence" value="ECO:0007669"/>
    <property type="project" value="InterPro"/>
</dbReference>
<evidence type="ECO:0000256" key="4">
    <source>
        <dbReference type="SAM" id="SignalP"/>
    </source>
</evidence>
<dbReference type="SUPFAM" id="SSF54076">
    <property type="entry name" value="RNase A-like"/>
    <property type="match status" value="1"/>
</dbReference>
<dbReference type="InterPro" id="IPR036816">
    <property type="entry name" value="RNaseA-like_dom_sf"/>
</dbReference>
<keyword evidence="3" id="KW-0964">Secreted</keyword>
<feature type="chain" id="PRO_5026774306" evidence="4">
    <location>
        <begin position="17"/>
        <end position="199"/>
    </location>
</feature>
<evidence type="ECO:0000313" key="7">
    <source>
        <dbReference type="RefSeq" id="XP_006218196.1"/>
    </source>
</evidence>
<dbReference type="GeneID" id="102542197"/>
<gene>
    <name evidence="7" type="primary">RNASE11</name>
</gene>